<gene>
    <name evidence="1" type="ORF">CYPRO_2880</name>
</gene>
<evidence type="ECO:0008006" key="3">
    <source>
        <dbReference type="Google" id="ProtNLM"/>
    </source>
</evidence>
<accession>A0A345UNR6</accession>
<dbReference type="SUPFAM" id="SSF159501">
    <property type="entry name" value="EreA/ChaN-like"/>
    <property type="match status" value="1"/>
</dbReference>
<evidence type="ECO:0000313" key="2">
    <source>
        <dbReference type="Proteomes" id="UP000254808"/>
    </source>
</evidence>
<keyword evidence="2" id="KW-1185">Reference proteome</keyword>
<dbReference type="Proteomes" id="UP000254808">
    <property type="component" value="Chromosome"/>
</dbReference>
<dbReference type="OrthoDB" id="733813at2"/>
<protein>
    <recommendedName>
        <fullName evidence="3">Erythromycin esterase</fullName>
    </recommendedName>
</protein>
<name>A0A345UNR6_9BACT</name>
<dbReference type="KEGG" id="cprv:CYPRO_2880"/>
<proteinExistence type="predicted"/>
<sequence>MIFTITFALLFLPQVHADQPPDPLPFSENLFAAHTTYFEIRDGEIVGADALLAALTQAHFVALGELHNRKHLGELATSLLRFLAPHGFAHFAVETGPYAAQKLQALIGEGRSDVLDFYAGYASRVFDLIPIPFFKGETDLDFLEAAHAFHFTLWGLDQEFYFSYKFLIDELLRLGGEEVSPGQQRMHRTLSRRLYWLDRRNQVADLFGGNFQRSCRLQDDDTFQAFLDSFAGFGHPDIQLIREALHKTLEIYCLNERGGDSDPVRVTYFKENFDRNFKAALAENPQPKVFLKMGSWHMGRHESPRGLQDIGHHVAQLAESRNQESVHIRYHNRFLEGGDVLERSGWEGLERLLSVGVRDQWALIDIRPIRALFEDGQLTGTASASELRTIRNWDFVIIAPEDHGVSPHW</sequence>
<dbReference type="EMBL" id="CP027806">
    <property type="protein sequence ID" value="AXJ02118.1"/>
    <property type="molecule type" value="Genomic_DNA"/>
</dbReference>
<reference evidence="1 2" key="1">
    <citation type="submission" date="2018-03" db="EMBL/GenBank/DDBJ databases">
        <title>Phenotypic and genomic properties of Cyclonatronum proteinivorum gen. nov., sp. nov., a haloalkaliphilic bacteroidete from soda lakes possessing Na+-translocating rhodopsin.</title>
        <authorList>
            <person name="Toshchakov S.V."/>
            <person name="Korzhenkov A."/>
            <person name="Samarov N.I."/>
            <person name="Kublanov I.V."/>
            <person name="Muntyan M.S."/>
            <person name="Sorokin D.Y."/>
        </authorList>
    </citation>
    <scope>NUCLEOTIDE SEQUENCE [LARGE SCALE GENOMIC DNA]</scope>
    <source>
        <strain evidence="1 2">Omega</strain>
    </source>
</reference>
<dbReference type="RefSeq" id="WP_114985246.1">
    <property type="nucleotide sequence ID" value="NZ_CP027806.1"/>
</dbReference>
<dbReference type="AlphaFoldDB" id="A0A345UNR6"/>
<organism evidence="1 2">
    <name type="scientific">Cyclonatronum proteinivorum</name>
    <dbReference type="NCBI Taxonomy" id="1457365"/>
    <lineage>
        <taxon>Bacteria</taxon>
        <taxon>Pseudomonadati</taxon>
        <taxon>Balneolota</taxon>
        <taxon>Balneolia</taxon>
        <taxon>Balneolales</taxon>
        <taxon>Cyclonatronaceae</taxon>
        <taxon>Cyclonatronum</taxon>
    </lineage>
</organism>
<evidence type="ECO:0000313" key="1">
    <source>
        <dbReference type="EMBL" id="AXJ02118.1"/>
    </source>
</evidence>